<feature type="domain" description="Transcription regulator PadR N-terminal" evidence="1">
    <location>
        <begin position="50"/>
        <end position="116"/>
    </location>
</feature>
<reference evidence="2 3" key="1">
    <citation type="submission" date="2017-07" db="EMBL/GenBank/DDBJ databases">
        <title>The complete genome sequence of Bacillus mesonae strain H20-5, an efficient strain improving plant abiotic stress resistance.</title>
        <authorList>
            <person name="Kim S.Y."/>
            <person name="Song H."/>
            <person name="Sang M.K."/>
            <person name="Weon H.-Y."/>
            <person name="Song J."/>
        </authorList>
    </citation>
    <scope>NUCLEOTIDE SEQUENCE [LARGE SCALE GENOMIC DNA]</scope>
    <source>
        <strain evidence="2 3">H20-5</strain>
    </source>
</reference>
<protein>
    <submittedName>
        <fullName evidence="2">Lineage-specific thermal regulator protein</fullName>
    </submittedName>
</protein>
<dbReference type="KEGG" id="nmk:CHR53_05065"/>
<dbReference type="EMBL" id="CP022572">
    <property type="protein sequence ID" value="AZU64852.1"/>
    <property type="molecule type" value="Genomic_DNA"/>
</dbReference>
<name>A0A3T0I6A2_9BACI</name>
<organism evidence="2 3">
    <name type="scientific">Neobacillus mesonae</name>
    <dbReference type="NCBI Taxonomy" id="1193713"/>
    <lineage>
        <taxon>Bacteria</taxon>
        <taxon>Bacillati</taxon>
        <taxon>Bacillota</taxon>
        <taxon>Bacilli</taxon>
        <taxon>Bacillales</taxon>
        <taxon>Bacillaceae</taxon>
        <taxon>Neobacillus</taxon>
    </lineage>
</organism>
<gene>
    <name evidence="2" type="primary">lstR</name>
    <name evidence="2" type="ORF">CHR53_05065</name>
</gene>
<dbReference type="InterPro" id="IPR036390">
    <property type="entry name" value="WH_DNA-bd_sf"/>
</dbReference>
<proteinExistence type="predicted"/>
<dbReference type="Gene3D" id="1.10.10.10">
    <property type="entry name" value="Winged helix-like DNA-binding domain superfamily/Winged helix DNA-binding domain"/>
    <property type="match status" value="1"/>
</dbReference>
<dbReference type="Pfam" id="PF03551">
    <property type="entry name" value="PadR"/>
    <property type="match status" value="1"/>
</dbReference>
<dbReference type="SUPFAM" id="SSF46785">
    <property type="entry name" value="Winged helix' DNA-binding domain"/>
    <property type="match status" value="1"/>
</dbReference>
<dbReference type="STRING" id="1193713.GCA_001636315_03540"/>
<sequence length="135" mass="15939">MEDRLKKLRKTMDQTSFANLNFSEQHRRKIHEKINKQDEREEDILLAIMQLLVQEKTGFELMSLLRGRGIQAFDDNEGFLYTLLHRLEQSGCLQSGWDQTEVKYYQISDKGRKLLRKAEKSQVKRQIILKEVLGG</sequence>
<evidence type="ECO:0000259" key="1">
    <source>
        <dbReference type="Pfam" id="PF03551"/>
    </source>
</evidence>
<keyword evidence="3" id="KW-1185">Reference proteome</keyword>
<evidence type="ECO:0000313" key="3">
    <source>
        <dbReference type="Proteomes" id="UP000282892"/>
    </source>
</evidence>
<dbReference type="NCBIfam" id="NF006931">
    <property type="entry name" value="PRK09416.1"/>
    <property type="match status" value="1"/>
</dbReference>
<dbReference type="OrthoDB" id="2440228at2"/>
<dbReference type="InterPro" id="IPR005149">
    <property type="entry name" value="Tscrpt_reg_PadR_N"/>
</dbReference>
<dbReference type="RefSeq" id="WP_127489699.1">
    <property type="nucleotide sequence ID" value="NZ_CP022572.1"/>
</dbReference>
<dbReference type="InterPro" id="IPR036388">
    <property type="entry name" value="WH-like_DNA-bd_sf"/>
</dbReference>
<dbReference type="Proteomes" id="UP000282892">
    <property type="component" value="Chromosome"/>
</dbReference>
<evidence type="ECO:0000313" key="2">
    <source>
        <dbReference type="EMBL" id="AZU64852.1"/>
    </source>
</evidence>
<dbReference type="AlphaFoldDB" id="A0A3T0I6A2"/>
<accession>A0A3T0I6A2</accession>